<keyword evidence="3" id="KW-1185">Reference proteome</keyword>
<feature type="compositionally biased region" description="Basic residues" evidence="1">
    <location>
        <begin position="38"/>
        <end position="49"/>
    </location>
</feature>
<feature type="compositionally biased region" description="Basic and acidic residues" evidence="1">
    <location>
        <begin position="21"/>
        <end position="37"/>
    </location>
</feature>
<feature type="compositionally biased region" description="Polar residues" evidence="1">
    <location>
        <begin position="249"/>
        <end position="260"/>
    </location>
</feature>
<feature type="compositionally biased region" description="Basic and acidic residues" evidence="1">
    <location>
        <begin position="50"/>
        <end position="62"/>
    </location>
</feature>
<sequence>MRKEKGKGKEGRKEKRNKIKGGKEGKEEHEKGKGKEGRKGKRKGKGRKEGKKENEKGKEKERRKERRKEKRNKRNMRKGKGKKEGKKEGKEEQGKGKEGRNMSKGKGRKEGRKKGRQALTEQQEERGFPPLQRQSGVSLGVSPLPILAPAIQGKPPGRSRRRETKFARALQEPRTAPYLAEAASAPGRPNLRRGCAANPTGRRPPTPPSASCLRVLLSQAAREEQLPPSPPKDLSSPWRWTSGEGGENDVSQPSQKTQSLRKPVAFPLPSAAEISACKV</sequence>
<comment type="caution">
    <text evidence="2">The sequence shown here is derived from an EMBL/GenBank/DDBJ whole genome shotgun (WGS) entry which is preliminary data.</text>
</comment>
<protein>
    <submittedName>
        <fullName evidence="2">Cylicin-2</fullName>
    </submittedName>
</protein>
<dbReference type="AlphaFoldDB" id="V8NV02"/>
<feature type="compositionally biased region" description="Basic residues" evidence="1">
    <location>
        <begin position="63"/>
        <end position="84"/>
    </location>
</feature>
<evidence type="ECO:0000313" key="2">
    <source>
        <dbReference type="EMBL" id="ETE65910.1"/>
    </source>
</evidence>
<feature type="compositionally biased region" description="Basic residues" evidence="1">
    <location>
        <begin position="103"/>
        <end position="116"/>
    </location>
</feature>
<proteinExistence type="predicted"/>
<dbReference type="EMBL" id="AZIM01001727">
    <property type="protein sequence ID" value="ETE65910.1"/>
    <property type="molecule type" value="Genomic_DNA"/>
</dbReference>
<reference evidence="2 3" key="1">
    <citation type="journal article" date="2013" name="Proc. Natl. Acad. Sci. U.S.A.">
        <title>The king cobra genome reveals dynamic gene evolution and adaptation in the snake venom system.</title>
        <authorList>
            <person name="Vonk F.J."/>
            <person name="Casewell N.R."/>
            <person name="Henkel C.V."/>
            <person name="Heimberg A.M."/>
            <person name="Jansen H.J."/>
            <person name="McCleary R.J."/>
            <person name="Kerkkamp H.M."/>
            <person name="Vos R.A."/>
            <person name="Guerreiro I."/>
            <person name="Calvete J.J."/>
            <person name="Wuster W."/>
            <person name="Woods A.E."/>
            <person name="Logan J.M."/>
            <person name="Harrison R.A."/>
            <person name="Castoe T.A."/>
            <person name="de Koning A.P."/>
            <person name="Pollock D.D."/>
            <person name="Yandell M."/>
            <person name="Calderon D."/>
            <person name="Renjifo C."/>
            <person name="Currier R.B."/>
            <person name="Salgado D."/>
            <person name="Pla D."/>
            <person name="Sanz L."/>
            <person name="Hyder A.S."/>
            <person name="Ribeiro J.M."/>
            <person name="Arntzen J.W."/>
            <person name="van den Thillart G.E."/>
            <person name="Boetzer M."/>
            <person name="Pirovano W."/>
            <person name="Dirks R.P."/>
            <person name="Spaink H.P."/>
            <person name="Duboule D."/>
            <person name="McGlinn E."/>
            <person name="Kini R.M."/>
            <person name="Richardson M.K."/>
        </authorList>
    </citation>
    <scope>NUCLEOTIDE SEQUENCE</scope>
    <source>
        <tissue evidence="2">Blood</tissue>
    </source>
</reference>
<evidence type="ECO:0000313" key="3">
    <source>
        <dbReference type="Proteomes" id="UP000018936"/>
    </source>
</evidence>
<accession>V8NV02</accession>
<feature type="region of interest" description="Disordered" evidence="1">
    <location>
        <begin position="1"/>
        <end position="265"/>
    </location>
</feature>
<feature type="compositionally biased region" description="Basic and acidic residues" evidence="1">
    <location>
        <begin position="85"/>
        <end position="101"/>
    </location>
</feature>
<evidence type="ECO:0000256" key="1">
    <source>
        <dbReference type="SAM" id="MobiDB-lite"/>
    </source>
</evidence>
<name>V8NV02_OPHHA</name>
<dbReference type="Proteomes" id="UP000018936">
    <property type="component" value="Unassembled WGS sequence"/>
</dbReference>
<feature type="non-terminal residue" evidence="2">
    <location>
        <position position="1"/>
    </location>
</feature>
<gene>
    <name evidence="2" type="primary">CYLC2</name>
    <name evidence="2" type="ORF">L345_08323</name>
</gene>
<feature type="compositionally biased region" description="Basic and acidic residues" evidence="1">
    <location>
        <begin position="1"/>
        <end position="13"/>
    </location>
</feature>
<organism evidence="2 3">
    <name type="scientific">Ophiophagus hannah</name>
    <name type="common">King cobra</name>
    <name type="synonym">Naja hannah</name>
    <dbReference type="NCBI Taxonomy" id="8665"/>
    <lineage>
        <taxon>Eukaryota</taxon>
        <taxon>Metazoa</taxon>
        <taxon>Chordata</taxon>
        <taxon>Craniata</taxon>
        <taxon>Vertebrata</taxon>
        <taxon>Euteleostomi</taxon>
        <taxon>Lepidosauria</taxon>
        <taxon>Squamata</taxon>
        <taxon>Bifurcata</taxon>
        <taxon>Unidentata</taxon>
        <taxon>Episquamata</taxon>
        <taxon>Toxicofera</taxon>
        <taxon>Serpentes</taxon>
        <taxon>Colubroidea</taxon>
        <taxon>Elapidae</taxon>
        <taxon>Elapinae</taxon>
        <taxon>Ophiophagus</taxon>
    </lineage>
</organism>